<dbReference type="OMA" id="HSASNWE"/>
<keyword evidence="6" id="KW-0653">Protein transport</keyword>
<dbReference type="Proteomes" id="UP000596660">
    <property type="component" value="Unplaced"/>
</dbReference>
<keyword evidence="3 6" id="KW-0813">Transport</keyword>
<evidence type="ECO:0000259" key="8">
    <source>
        <dbReference type="Pfam" id="PF12931"/>
    </source>
</evidence>
<evidence type="ECO:0000313" key="10">
    <source>
        <dbReference type="EnsemblPlants" id="AUR62004160-RA:cds"/>
    </source>
</evidence>
<dbReference type="PANTHER" id="PTHR13402">
    <property type="entry name" value="RGPR-RELATED"/>
    <property type="match status" value="1"/>
</dbReference>
<feature type="compositionally biased region" description="Polar residues" evidence="7">
    <location>
        <begin position="1392"/>
        <end position="1412"/>
    </location>
</feature>
<dbReference type="Gramene" id="AUR62004160-RA">
    <property type="protein sequence ID" value="AUR62004160-RA:cds"/>
    <property type="gene ID" value="AUR62004160"/>
</dbReference>
<dbReference type="InterPro" id="IPR024340">
    <property type="entry name" value="Sec16_CCD"/>
</dbReference>
<reference evidence="10" key="1">
    <citation type="journal article" date="2017" name="Nature">
        <title>The genome of Chenopodium quinoa.</title>
        <authorList>
            <person name="Jarvis D.E."/>
            <person name="Ho Y.S."/>
            <person name="Lightfoot D.J."/>
            <person name="Schmoeckel S.M."/>
            <person name="Li B."/>
            <person name="Borm T.J.A."/>
            <person name="Ohyanagi H."/>
            <person name="Mineta K."/>
            <person name="Michell C.T."/>
            <person name="Saber N."/>
            <person name="Kharbatia N.M."/>
            <person name="Rupper R.R."/>
            <person name="Sharp A.R."/>
            <person name="Dally N."/>
            <person name="Boughton B.A."/>
            <person name="Woo Y.H."/>
            <person name="Gao G."/>
            <person name="Schijlen E.G.W.M."/>
            <person name="Guo X."/>
            <person name="Momin A.A."/>
            <person name="Negrao S."/>
            <person name="Al-Babili S."/>
            <person name="Gehring C."/>
            <person name="Roessner U."/>
            <person name="Jung C."/>
            <person name="Murphy K."/>
            <person name="Arold S.T."/>
            <person name="Gojobori T."/>
            <person name="van der Linden C.G."/>
            <person name="van Loo E.N."/>
            <person name="Jellen E.N."/>
            <person name="Maughan P.J."/>
            <person name="Tester M."/>
        </authorList>
    </citation>
    <scope>NUCLEOTIDE SEQUENCE [LARGE SCALE GENOMIC DNA]</scope>
    <source>
        <strain evidence="10">cv. PI 614886</strain>
    </source>
</reference>
<dbReference type="GO" id="GO:0000139">
    <property type="term" value="C:Golgi membrane"/>
    <property type="evidence" value="ECO:0007669"/>
    <property type="project" value="UniProtKB-SubCell"/>
</dbReference>
<dbReference type="GO" id="GO:0015031">
    <property type="term" value="P:protein transport"/>
    <property type="evidence" value="ECO:0007669"/>
    <property type="project" value="UniProtKB-KW"/>
</dbReference>
<dbReference type="PANTHER" id="PTHR13402:SF6">
    <property type="entry name" value="SECRETORY 16, ISOFORM I"/>
    <property type="match status" value="1"/>
</dbReference>
<dbReference type="Pfam" id="PF12931">
    <property type="entry name" value="TPR_Sec16"/>
    <property type="match status" value="1"/>
</dbReference>
<feature type="compositionally biased region" description="Low complexity" evidence="7">
    <location>
        <begin position="1138"/>
        <end position="1158"/>
    </location>
</feature>
<dbReference type="GO" id="GO:0012507">
    <property type="term" value="C:ER to Golgi transport vesicle membrane"/>
    <property type="evidence" value="ECO:0007669"/>
    <property type="project" value="TreeGrafter"/>
</dbReference>
<dbReference type="GO" id="GO:0070971">
    <property type="term" value="C:endoplasmic reticulum exit site"/>
    <property type="evidence" value="ECO:0007669"/>
    <property type="project" value="TreeGrafter"/>
</dbReference>
<dbReference type="EnsemblPlants" id="AUR62004160-RA">
    <property type="protein sequence ID" value="AUR62004160-RA:cds"/>
    <property type="gene ID" value="AUR62004160"/>
</dbReference>
<comment type="subcellular location">
    <subcellularLocation>
        <location evidence="1">Endoplasmic reticulum</location>
    </subcellularLocation>
    <subcellularLocation>
        <location evidence="6">Golgi apparatus membrane</location>
    </subcellularLocation>
</comment>
<protein>
    <recommendedName>
        <fullName evidence="6">Protein transport protein sec16</fullName>
    </recommendedName>
</protein>
<dbReference type="Gene3D" id="1.25.40.1030">
    <property type="match status" value="1"/>
</dbReference>
<feature type="region of interest" description="Disordered" evidence="7">
    <location>
        <begin position="1334"/>
        <end position="1412"/>
    </location>
</feature>
<dbReference type="GO" id="GO:0007030">
    <property type="term" value="P:Golgi organization"/>
    <property type="evidence" value="ECO:0007669"/>
    <property type="project" value="TreeGrafter"/>
</dbReference>
<feature type="compositionally biased region" description="Polar residues" evidence="7">
    <location>
        <begin position="1071"/>
        <end position="1087"/>
    </location>
</feature>
<dbReference type="GO" id="GO:0016192">
    <property type="term" value="P:vesicle-mediated transport"/>
    <property type="evidence" value="ECO:0007669"/>
    <property type="project" value="UniProtKB-KW"/>
</dbReference>
<keyword evidence="11" id="KW-1185">Reference proteome</keyword>
<evidence type="ECO:0000256" key="2">
    <source>
        <dbReference type="ARBA" id="ARBA00005927"/>
    </source>
</evidence>
<feature type="compositionally biased region" description="Polar residues" evidence="7">
    <location>
        <begin position="1368"/>
        <end position="1382"/>
    </location>
</feature>
<proteinExistence type="inferred from homology"/>
<feature type="domain" description="Sec16 Sec23-binding" evidence="8">
    <location>
        <begin position="780"/>
        <end position="1045"/>
    </location>
</feature>
<keyword evidence="6" id="KW-0333">Golgi apparatus</keyword>
<feature type="compositionally biased region" description="Low complexity" evidence="7">
    <location>
        <begin position="1342"/>
        <end position="1353"/>
    </location>
</feature>
<dbReference type="CDD" id="cd09233">
    <property type="entry name" value="ACE1-Sec16-like"/>
    <property type="match status" value="1"/>
</dbReference>
<dbReference type="Pfam" id="PF12932">
    <property type="entry name" value="Sec16"/>
    <property type="match status" value="1"/>
</dbReference>
<evidence type="ECO:0000259" key="9">
    <source>
        <dbReference type="Pfam" id="PF12932"/>
    </source>
</evidence>
<evidence type="ECO:0000313" key="11">
    <source>
        <dbReference type="Proteomes" id="UP000596660"/>
    </source>
</evidence>
<keyword evidence="4 6" id="KW-0256">Endoplasmic reticulum</keyword>
<evidence type="ECO:0000256" key="6">
    <source>
        <dbReference type="RuleBase" id="RU364101"/>
    </source>
</evidence>
<dbReference type="InterPro" id="IPR024298">
    <property type="entry name" value="Sec16_Sec23-bd"/>
</dbReference>
<evidence type="ECO:0000256" key="4">
    <source>
        <dbReference type="ARBA" id="ARBA00022824"/>
    </source>
</evidence>
<organism evidence="10 11">
    <name type="scientific">Chenopodium quinoa</name>
    <name type="common">Quinoa</name>
    <dbReference type="NCBI Taxonomy" id="63459"/>
    <lineage>
        <taxon>Eukaryota</taxon>
        <taxon>Viridiplantae</taxon>
        <taxon>Streptophyta</taxon>
        <taxon>Embryophyta</taxon>
        <taxon>Tracheophyta</taxon>
        <taxon>Spermatophyta</taxon>
        <taxon>Magnoliopsida</taxon>
        <taxon>eudicotyledons</taxon>
        <taxon>Gunneridae</taxon>
        <taxon>Pentapetalae</taxon>
        <taxon>Caryophyllales</taxon>
        <taxon>Chenopodiaceae</taxon>
        <taxon>Chenopodioideae</taxon>
        <taxon>Atripliceae</taxon>
        <taxon>Chenopodium</taxon>
    </lineage>
</organism>
<accession>A0A803KYQ1</accession>
<evidence type="ECO:0000256" key="1">
    <source>
        <dbReference type="ARBA" id="ARBA00004240"/>
    </source>
</evidence>
<evidence type="ECO:0000256" key="7">
    <source>
        <dbReference type="SAM" id="MobiDB-lite"/>
    </source>
</evidence>
<dbReference type="GO" id="GO:0070973">
    <property type="term" value="P:protein localization to endoplasmic reticulum exit site"/>
    <property type="evidence" value="ECO:0007669"/>
    <property type="project" value="TreeGrafter"/>
</dbReference>
<keyword evidence="6" id="KW-0472">Membrane</keyword>
<comment type="similarity">
    <text evidence="2 6">Belongs to the SEC16 family.</text>
</comment>
<reference evidence="10" key="2">
    <citation type="submission" date="2021-03" db="UniProtKB">
        <authorList>
            <consortium name="EnsemblPlants"/>
        </authorList>
    </citation>
    <scope>IDENTIFICATION</scope>
</reference>
<feature type="domain" description="Sec16 central conserved" evidence="9">
    <location>
        <begin position="599"/>
        <end position="721"/>
    </location>
</feature>
<evidence type="ECO:0000256" key="5">
    <source>
        <dbReference type="ARBA" id="ARBA00022892"/>
    </source>
</evidence>
<feature type="region of interest" description="Disordered" evidence="7">
    <location>
        <begin position="1064"/>
        <end position="1158"/>
    </location>
</feature>
<evidence type="ECO:0000256" key="3">
    <source>
        <dbReference type="ARBA" id="ARBA00022448"/>
    </source>
</evidence>
<name>A0A803KYQ1_CHEQI</name>
<keyword evidence="5 6" id="KW-0931">ER-Golgi transport</keyword>
<feature type="compositionally biased region" description="Low complexity" evidence="7">
    <location>
        <begin position="1092"/>
        <end position="1123"/>
    </location>
</feature>
<sequence length="1412" mass="152011">MASPPFTMEDQTDEDFFDKLVDDEVDDGGFEPRSLNNVGSNDEQAFAKLSIDEVSAAPATGTTVDSLDNVGSVEGDCSEKGGDGDGKVEEFCVEGGDGGVTGVFEAVDRESSDLVVGGDSESDSRVCGKGANAGVGVKEVQWSALSDVTHQVSYADFFDQIGDGSEDPFSEVTDGLMVASGSLDSVSSNQATCSTSYSLVHNGEDTQHASSMVTSGSLDSVSSIQATSPSAHSFGHNGVDMQLAPSMISPGTLDGVSSNQATSSDSYSLVQNGEATSHALYAESEQGMPDQYSVQYWESLYPGWKYDPNSGQWFQVDASGANGLSTYEGAAANLISDVYSPQQTARVVSGSMPEESTAGTSACWDPAAFGNIEYPAHMIFNPQYPGWYYDTIALEWRSLESYISSTNQSNILDQNRQMSYGSASTVNYYPEQNITYSQGEQVHNNPYQLKQPVHWSDSGKDTLNMMQPVNSEAFSSTGNTQYGNGFISNGVANYPTDHRVGAAPYEKSLLNEQSRQFFDNSNEVNRSQDVGIGETGFPNFVSAGNSQPYNNHFNASDQQFSATGFNGPNILNFTQQPLQNGKLSYPSSEGRSPDGRPPHALVSFGFGGKLIVMKDQSSLFTQPAYASQDSAGGVISVLNVMEVAMPKNDGSDVGIGCEYFHTLCQQSFSGPLVSGNVGSKELNKWIDDRIASGNTPDADYRDGAAIKMLLSLLKIACQYYGRLRSAFGTDHNVKENDSPETELAKLFSSAKRNSAQFPAISQCLQNMPSEGQMKATTEEVQMLLVSGRKMEALQCAQNGHLWGPAIVIATLLGEQFYGETVKQMALHQLVAGSPLRTLCLLIAGQPAEVFSTSIPSSAQNGVNANLSGVGPGGMLDDWKENLAMISANRTKGDELVITHLGDCLWREKDEVTAAHICYLVAESNIESYSESARLCLVGANHLKYPRTYASPQAIQRTELYEYAKVLGNSQCVLLPFQPYKLLYACMLAEVGKMSDSLKYCQAVLKSVKTGRSPEVDAWRHMVSSLEERIKIHQQGGYATNFGRAKLVGKLLNFFDNTAHRVVGGLPPPTPLTSQNNSQHSENDNQSRGPRVSSSQSTMAMSSLMTSTSADGSNRMSMHNRSMSEPNFGRAPGKDESPKSSSSSPRDHTSVSGSSSRFGRFGSQIFQKTVGLAKLGESNKFYYDEKLKRWVEEGAEPQAEEMTLAPPPTTTAYMNGMLDHSKKDESVSATVHANGEPEYKYSNFNGKGAELPPIPSGSNHFSARGRMSVRSRYVDTFNKGGGTPANSFQAPSPLVPAIKPAIGNPNFFIPTPVPGVQETDSTQSTQQTFVMDDNATTSKSHDSFSSPQMFSPQSTIHRNSSMDKGAGSMINSNGSLPSNTRRTLSWGEGLDLSNHTGMNESRSPGSSGFPQST</sequence>